<organism evidence="2 3">
    <name type="scientific">Lactuca virosa</name>
    <dbReference type="NCBI Taxonomy" id="75947"/>
    <lineage>
        <taxon>Eukaryota</taxon>
        <taxon>Viridiplantae</taxon>
        <taxon>Streptophyta</taxon>
        <taxon>Embryophyta</taxon>
        <taxon>Tracheophyta</taxon>
        <taxon>Spermatophyta</taxon>
        <taxon>Magnoliopsida</taxon>
        <taxon>eudicotyledons</taxon>
        <taxon>Gunneridae</taxon>
        <taxon>Pentapetalae</taxon>
        <taxon>asterids</taxon>
        <taxon>campanulids</taxon>
        <taxon>Asterales</taxon>
        <taxon>Asteraceae</taxon>
        <taxon>Cichorioideae</taxon>
        <taxon>Cichorieae</taxon>
        <taxon>Lactucinae</taxon>
        <taxon>Lactuca</taxon>
    </lineage>
</organism>
<feature type="region of interest" description="Disordered" evidence="1">
    <location>
        <begin position="96"/>
        <end position="120"/>
    </location>
</feature>
<dbReference type="AlphaFoldDB" id="A0AAU9PJP2"/>
<gene>
    <name evidence="2" type="ORF">LVIROSA_LOCUS36038</name>
</gene>
<dbReference type="EMBL" id="CAKMRJ010005634">
    <property type="protein sequence ID" value="CAH1450620.1"/>
    <property type="molecule type" value="Genomic_DNA"/>
</dbReference>
<accession>A0AAU9PJP2</accession>
<evidence type="ECO:0000313" key="3">
    <source>
        <dbReference type="Proteomes" id="UP001157418"/>
    </source>
</evidence>
<protein>
    <submittedName>
        <fullName evidence="2">Uncharacterized protein</fullName>
    </submittedName>
</protein>
<evidence type="ECO:0000313" key="2">
    <source>
        <dbReference type="EMBL" id="CAH1450620.1"/>
    </source>
</evidence>
<keyword evidence="3" id="KW-1185">Reference proteome</keyword>
<proteinExistence type="predicted"/>
<name>A0AAU9PJP2_9ASTR</name>
<comment type="caution">
    <text evidence="2">The sequence shown here is derived from an EMBL/GenBank/DDBJ whole genome shotgun (WGS) entry which is preliminary data.</text>
</comment>
<feature type="region of interest" description="Disordered" evidence="1">
    <location>
        <begin position="26"/>
        <end position="46"/>
    </location>
</feature>
<evidence type="ECO:0000256" key="1">
    <source>
        <dbReference type="SAM" id="MobiDB-lite"/>
    </source>
</evidence>
<feature type="compositionally biased region" description="Basic residues" evidence="1">
    <location>
        <begin position="35"/>
        <end position="46"/>
    </location>
</feature>
<dbReference type="Proteomes" id="UP001157418">
    <property type="component" value="Unassembled WGS sequence"/>
</dbReference>
<reference evidence="2 3" key="1">
    <citation type="submission" date="2022-01" db="EMBL/GenBank/DDBJ databases">
        <authorList>
            <person name="Xiong W."/>
            <person name="Schranz E."/>
        </authorList>
    </citation>
    <scope>NUCLEOTIDE SEQUENCE [LARGE SCALE GENOMIC DNA]</scope>
</reference>
<sequence length="353" mass="39394">MSPSMQAALESTVTPKRIGGKCEEKFVEESVSNKPSKRQTKRKKKQVKSLDVNIQVNNYVPTTTLIPVQTEDSIPVQTDKEVYHNILQEPIINLSQSQSQSPTVPPFSQPSTTTPVPSTTIPIPTTTILIQTVVQTPPASSIRIINPLPPPIFTQSTTTTTAFITATPPVIQNEERVSNDNDDFHVTKLFQTFFEPFLDASLLDDESDLNDETAPAPTTRKDYQILNRKLNALVRRDNSFSLSNFQNLMITHENTLKMILGESRRLFADQAKLIDEVTYKVQTALNTSNNVLSKVDSIASEVKEYNTSILSANTKHNQGVINSINTLVSHYDNETDLVDKLTVKELNLRSLNL</sequence>
<feature type="compositionally biased region" description="Low complexity" evidence="1">
    <location>
        <begin position="109"/>
        <end position="120"/>
    </location>
</feature>